<proteinExistence type="inferred from homology"/>
<evidence type="ECO:0000256" key="1">
    <source>
        <dbReference type="ARBA" id="ARBA00006484"/>
    </source>
</evidence>
<dbReference type="InterPro" id="IPR020904">
    <property type="entry name" value="Sc_DH/Rdtase_CS"/>
</dbReference>
<dbReference type="Pfam" id="PF00106">
    <property type="entry name" value="adh_short"/>
    <property type="match status" value="1"/>
</dbReference>
<sequence>MAKTILITGAGSGFGEGAAIGLARAGHSVIATAQVAPQVSQLRRRAQDLGVQLRVEKLDLHDHYDLAYAHTWDIDILVNNAAIGECGPISEIPLDLVRRTFETNMFKPLLLTQGFVKRWVAEKKAGKIVFISSMGGLFTPPGYAAYTAAKHAIEGMAESLRQELTPFGIKVQTINPGAYFTGFNETMADTPFRWLDDSKNFTKRADLRALFDSLLETPSGKLDPAELIDAMVKIIPSGEGKYRNVIPQFVEDEVKKDQAEKWEARI</sequence>
<reference evidence="4 5" key="1">
    <citation type="submission" date="2016-06" db="EMBL/GenBank/DDBJ databases">
        <authorList>
            <person name="Kjaerup R.B."/>
            <person name="Dalgaard T.S."/>
            <person name="Juul-Madsen H.R."/>
        </authorList>
    </citation>
    <scope>NUCLEOTIDE SEQUENCE [LARGE SCALE GENOMIC DNA]</scope>
    <source>
        <strain evidence="4 5">DSM 43904</strain>
    </source>
</reference>
<organism evidence="4 5">
    <name type="scientific">Micromonospora echinaurantiaca</name>
    <dbReference type="NCBI Taxonomy" id="47857"/>
    <lineage>
        <taxon>Bacteria</taxon>
        <taxon>Bacillati</taxon>
        <taxon>Actinomycetota</taxon>
        <taxon>Actinomycetes</taxon>
        <taxon>Micromonosporales</taxon>
        <taxon>Micromonosporaceae</taxon>
        <taxon>Micromonospora</taxon>
    </lineage>
</organism>
<accession>A0A1C5HE73</accession>
<dbReference type="GO" id="GO:0016491">
    <property type="term" value="F:oxidoreductase activity"/>
    <property type="evidence" value="ECO:0007669"/>
    <property type="project" value="UniProtKB-KW"/>
</dbReference>
<dbReference type="InterPro" id="IPR002347">
    <property type="entry name" value="SDR_fam"/>
</dbReference>
<keyword evidence="2" id="KW-0560">Oxidoreductase</keyword>
<dbReference type="PROSITE" id="PS00061">
    <property type="entry name" value="ADH_SHORT"/>
    <property type="match status" value="1"/>
</dbReference>
<dbReference type="PRINTS" id="PR00081">
    <property type="entry name" value="GDHRDH"/>
</dbReference>
<evidence type="ECO:0000256" key="3">
    <source>
        <dbReference type="RuleBase" id="RU000363"/>
    </source>
</evidence>
<evidence type="ECO:0000256" key="2">
    <source>
        <dbReference type="ARBA" id="ARBA00023002"/>
    </source>
</evidence>
<evidence type="ECO:0000313" key="5">
    <source>
        <dbReference type="Proteomes" id="UP000198217"/>
    </source>
</evidence>
<dbReference type="PANTHER" id="PTHR42901:SF1">
    <property type="entry name" value="ALCOHOL DEHYDROGENASE"/>
    <property type="match status" value="1"/>
</dbReference>
<dbReference type="PRINTS" id="PR00080">
    <property type="entry name" value="SDRFAMILY"/>
</dbReference>
<keyword evidence="5" id="KW-1185">Reference proteome</keyword>
<dbReference type="Proteomes" id="UP000198217">
    <property type="component" value="Chromosome I"/>
</dbReference>
<dbReference type="RefSeq" id="WP_088993089.1">
    <property type="nucleotide sequence ID" value="NZ_LT607750.1"/>
</dbReference>
<gene>
    <name evidence="4" type="ORF">GA0070609_1460</name>
</gene>
<dbReference type="InterPro" id="IPR036291">
    <property type="entry name" value="NAD(P)-bd_dom_sf"/>
</dbReference>
<comment type="similarity">
    <text evidence="1 3">Belongs to the short-chain dehydrogenases/reductases (SDR) family.</text>
</comment>
<dbReference type="NCBIfam" id="NF006776">
    <property type="entry name" value="PRK09291.1"/>
    <property type="match status" value="1"/>
</dbReference>
<dbReference type="SUPFAM" id="SSF51735">
    <property type="entry name" value="NAD(P)-binding Rossmann-fold domains"/>
    <property type="match status" value="1"/>
</dbReference>
<dbReference type="AlphaFoldDB" id="A0A1C5HE73"/>
<evidence type="ECO:0000313" key="4">
    <source>
        <dbReference type="EMBL" id="SCG44280.1"/>
    </source>
</evidence>
<dbReference type="PANTHER" id="PTHR42901">
    <property type="entry name" value="ALCOHOL DEHYDROGENASE"/>
    <property type="match status" value="1"/>
</dbReference>
<dbReference type="EMBL" id="LT607750">
    <property type="protein sequence ID" value="SCG44280.1"/>
    <property type="molecule type" value="Genomic_DNA"/>
</dbReference>
<name>A0A1C5HE73_9ACTN</name>
<protein>
    <submittedName>
        <fullName evidence="4">Short-chain dehydrogenase</fullName>
    </submittedName>
</protein>
<dbReference type="Gene3D" id="3.40.50.720">
    <property type="entry name" value="NAD(P)-binding Rossmann-like Domain"/>
    <property type="match status" value="1"/>
</dbReference>